<evidence type="ECO:0000256" key="13">
    <source>
        <dbReference type="ARBA" id="ARBA00022989"/>
    </source>
</evidence>
<keyword evidence="21" id="KW-0393">Immunoglobulin domain</keyword>
<dbReference type="PANTHER" id="PTHR24416:SF489">
    <property type="entry name" value="PROTEIN KINASE DOMAIN-CONTAINING PROTEIN"/>
    <property type="match status" value="1"/>
</dbReference>
<evidence type="ECO:0000256" key="10">
    <source>
        <dbReference type="ARBA" id="ARBA00022741"/>
    </source>
</evidence>
<keyword evidence="11" id="KW-0418">Kinase</keyword>
<evidence type="ECO:0000256" key="24">
    <source>
        <dbReference type="ARBA" id="ARBA00073785"/>
    </source>
</evidence>
<dbReference type="FunFam" id="3.30.200.20:FF:000593">
    <property type="entry name" value="Predicted protein"/>
    <property type="match status" value="1"/>
</dbReference>
<dbReference type="Gene3D" id="3.40.50.2300">
    <property type="match status" value="2"/>
</dbReference>
<dbReference type="InterPro" id="IPR028082">
    <property type="entry name" value="Peripla_BP_I"/>
</dbReference>
<dbReference type="Gene3D" id="3.30.200.20">
    <property type="entry name" value="Phosphorylase Kinase, domain 1"/>
    <property type="match status" value="1"/>
</dbReference>
<keyword evidence="8 27" id="KW-0732">Signal</keyword>
<evidence type="ECO:0000256" key="4">
    <source>
        <dbReference type="ARBA" id="ARBA00022475"/>
    </source>
</evidence>
<accession>A0AAN7P9C6</accession>
<dbReference type="Proteomes" id="UP001353858">
    <property type="component" value="Unassembled WGS sequence"/>
</dbReference>
<dbReference type="PRINTS" id="PR00109">
    <property type="entry name" value="TYRKINASE"/>
</dbReference>
<keyword evidence="30" id="KW-1185">Reference proteome</keyword>
<dbReference type="InterPro" id="IPR017441">
    <property type="entry name" value="Protein_kinase_ATP_BS"/>
</dbReference>
<evidence type="ECO:0000256" key="25">
    <source>
        <dbReference type="PROSITE-ProRule" id="PRU10141"/>
    </source>
</evidence>
<protein>
    <recommendedName>
        <fullName evidence="24">Gamma-aminobutyric acid type B receptor subunit 2</fullName>
        <ecNumber evidence="3">2.7.10.1</ecNumber>
    </recommendedName>
</protein>
<dbReference type="GO" id="GO:0005886">
    <property type="term" value="C:plasma membrane"/>
    <property type="evidence" value="ECO:0007669"/>
    <property type="project" value="UniProtKB-SubCell"/>
</dbReference>
<dbReference type="GO" id="GO:0005524">
    <property type="term" value="F:ATP binding"/>
    <property type="evidence" value="ECO:0007669"/>
    <property type="project" value="UniProtKB-UniRule"/>
</dbReference>
<dbReference type="CDD" id="cd06366">
    <property type="entry name" value="PBP1_GABAb_receptor"/>
    <property type="match status" value="1"/>
</dbReference>
<dbReference type="PROSITE" id="PS00107">
    <property type="entry name" value="PROTEIN_KINASE_ATP"/>
    <property type="match status" value="1"/>
</dbReference>
<name>A0AAN7P9C6_9COLE</name>
<dbReference type="PRINTS" id="PR01176">
    <property type="entry name" value="GABABRECEPTR"/>
</dbReference>
<evidence type="ECO:0000256" key="26">
    <source>
        <dbReference type="SAM" id="Phobius"/>
    </source>
</evidence>
<dbReference type="PROSITE" id="PS50011">
    <property type="entry name" value="PROTEIN_KINASE_DOM"/>
    <property type="match status" value="1"/>
</dbReference>
<keyword evidence="6" id="KW-0808">Transferase</keyword>
<evidence type="ECO:0000256" key="12">
    <source>
        <dbReference type="ARBA" id="ARBA00022840"/>
    </source>
</evidence>
<keyword evidence="5" id="KW-0597">Phosphoprotein</keyword>
<evidence type="ECO:0000256" key="6">
    <source>
        <dbReference type="ARBA" id="ARBA00022679"/>
    </source>
</evidence>
<comment type="subcellular location">
    <subcellularLocation>
        <location evidence="2">Cell membrane</location>
        <topology evidence="2">Multi-pass membrane protein</topology>
    </subcellularLocation>
    <subcellularLocation>
        <location evidence="1">Membrane</location>
        <topology evidence="1">Single-pass membrane protein</topology>
    </subcellularLocation>
</comment>
<dbReference type="EMBL" id="JARPUR010000003">
    <property type="protein sequence ID" value="KAK4880032.1"/>
    <property type="molecule type" value="Genomic_DNA"/>
</dbReference>
<evidence type="ECO:0000256" key="8">
    <source>
        <dbReference type="ARBA" id="ARBA00022729"/>
    </source>
</evidence>
<comment type="function">
    <text evidence="23">Receptor for basic fibroblast growth factor.</text>
</comment>
<feature type="chain" id="PRO_5042814658" description="Gamma-aminobutyric acid type B receptor subunit 2" evidence="27">
    <location>
        <begin position="27"/>
        <end position="1308"/>
    </location>
</feature>
<comment type="catalytic activity">
    <reaction evidence="22">
        <text>L-tyrosyl-[protein] + ATP = O-phospho-L-tyrosyl-[protein] + ADP + H(+)</text>
        <dbReference type="Rhea" id="RHEA:10596"/>
        <dbReference type="Rhea" id="RHEA-COMP:10136"/>
        <dbReference type="Rhea" id="RHEA-COMP:20101"/>
        <dbReference type="ChEBI" id="CHEBI:15378"/>
        <dbReference type="ChEBI" id="CHEBI:30616"/>
        <dbReference type="ChEBI" id="CHEBI:46858"/>
        <dbReference type="ChEBI" id="CHEBI:61978"/>
        <dbReference type="ChEBI" id="CHEBI:456216"/>
        <dbReference type="EC" id="2.7.10.1"/>
    </reaction>
</comment>
<keyword evidence="17" id="KW-1015">Disulfide bond</keyword>
<keyword evidence="19" id="KW-0325">Glycoprotein</keyword>
<dbReference type="GO" id="GO:0043235">
    <property type="term" value="C:receptor complex"/>
    <property type="evidence" value="ECO:0007669"/>
    <property type="project" value="TreeGrafter"/>
</dbReference>
<proteinExistence type="predicted"/>
<evidence type="ECO:0000256" key="23">
    <source>
        <dbReference type="ARBA" id="ARBA00056965"/>
    </source>
</evidence>
<comment type="caution">
    <text evidence="29">The sequence shown here is derived from an EMBL/GenBank/DDBJ whole genome shotgun (WGS) entry which is preliminary data.</text>
</comment>
<evidence type="ECO:0000256" key="21">
    <source>
        <dbReference type="ARBA" id="ARBA00023319"/>
    </source>
</evidence>
<evidence type="ECO:0000256" key="27">
    <source>
        <dbReference type="SAM" id="SignalP"/>
    </source>
</evidence>
<dbReference type="GO" id="GO:0004714">
    <property type="term" value="F:transmembrane receptor protein tyrosine kinase activity"/>
    <property type="evidence" value="ECO:0007669"/>
    <property type="project" value="UniProtKB-EC"/>
</dbReference>
<keyword evidence="15 26" id="KW-0472">Membrane</keyword>
<feature type="transmembrane region" description="Helical" evidence="26">
    <location>
        <begin position="849"/>
        <end position="873"/>
    </location>
</feature>
<dbReference type="InterPro" id="IPR000719">
    <property type="entry name" value="Prot_kinase_dom"/>
</dbReference>
<evidence type="ECO:0000256" key="15">
    <source>
        <dbReference type="ARBA" id="ARBA00023136"/>
    </source>
</evidence>
<dbReference type="InterPro" id="IPR001828">
    <property type="entry name" value="ANF_lig-bd_rcpt"/>
</dbReference>
<evidence type="ECO:0000313" key="29">
    <source>
        <dbReference type="EMBL" id="KAK4880032.1"/>
    </source>
</evidence>
<keyword evidence="12 25" id="KW-0067">ATP-binding</keyword>
<evidence type="ECO:0000256" key="22">
    <source>
        <dbReference type="ARBA" id="ARBA00051243"/>
    </source>
</evidence>
<evidence type="ECO:0000256" key="2">
    <source>
        <dbReference type="ARBA" id="ARBA00004651"/>
    </source>
</evidence>
<feature type="signal peptide" evidence="27">
    <location>
        <begin position="1"/>
        <end position="26"/>
    </location>
</feature>
<evidence type="ECO:0000256" key="19">
    <source>
        <dbReference type="ARBA" id="ARBA00023180"/>
    </source>
</evidence>
<evidence type="ECO:0000256" key="17">
    <source>
        <dbReference type="ARBA" id="ARBA00023157"/>
    </source>
</evidence>
<sequence length="1308" mass="149275">MSPRARIRRLLGLLSLTIIFLPCVQTQSYNKCLINRTEVNPKRFLHYEGRSLNITLEMSSSISHQLSTHIFKIFLQEILGYPKVEIYPEDDNYDVEEVMDRLSGPIDESNITVPRTMINVEVWVPPEFDTIPILDTHHVRECGTIAPPVRFGWFIPIVNDKQLPSSDRDVHWSLFKDVKYVQNYEIQDESDWNLIMTNARNPKTKEYYCTAHHCERGLFIPTQCAGAKHQRASCAILLAPYYNNTQFVVNQINSLKLFVKVAWLGPNLKQVMMQLKNNYARRNAGQRFIVLNWTPSEVILHEDRYISVNFKRAELVSSSVIGKYELTRLVKYSWSKLEKYAKVAYESLHRLKFSDEDYNFLFEMYNKKSSTSSINDIACDWMRQKESSWVHWIPVSDREKSYLYIGGIFPLTGSSYTGKGILQGAIMAKEAINKNSSLLRDYTLQLLASDGQCKADKVMKAFIDYIVENYHSNLIGVLGPACSDTVEPLAGVSKHYRTLVISYSAEGASFSDRQKYPYFFRTIGENKQYKHVYLKMFQAFGWKRIASLTEDGQKYTEYITHMESLLEKEGITFISNLKFPRERDMVAMTRYLEDLKRKRARIIIADVYDDVARSVMCEAYKLEMTSKQGYVWFLPLWLNTSWYNTTYFNTLSKEKVNCTTENMIEAINGYFSMTSAFFAPDDQIMQENKTVGQWRKEYGKRAQSFTSDYAGFAYDAVWTYALALDQLVKDDPEAITALHSVNTTNKLVDLVKQTDFYGVSGRIKFRGGPSRFSVINIMQFMDNGTYIVGSFYPNVSDESAEILGGELLLNRSRIRWLMPDGKRPDDGSLPANTCALRGLAEFLDVECEMAIIILNLIVAFFLLAIIVLSLYIIKQQYDKKVQLTQRYMKSLGIDLLDASNIAGLDKWEIARESVVINRKLGEGAFGTVYGGEANFPESGWLAVAVKTLKLGSTTEEKLDFLSEAEVMKRFDHKNIVRLLGVCTKKEPVYTIMEFMLYGDLKTFLLARRHLVYDKLSEETEEVSSKKLTSMALDVARGLSYLAELKYVHRDVASRNCLVNAQRVVKLGDFGMTRPMFENDYYKFNRKGMLPVRWMAPESLTLGVFTPASDVWSYGVLLYEIITFGSFPFQGLSNNQVLEHVKAGNTLAVPQGVKTQLEGLLKSCWNQDSKMRPTASEIVEFLANNPRLLAPCLDVPISSVQMEDTGQLEMHLPEQFRKCSVSLGTKASLPNGISSASIDSKSNILRQNSMPENNVSIPMDKCCPREPLLGPPSRSESFIGLSKYVSLQNNRAEDYCQHSSPNGHAMTKL</sequence>
<dbReference type="Gene3D" id="1.10.510.10">
    <property type="entry name" value="Transferase(Phosphotransferase) domain 1"/>
    <property type="match status" value="1"/>
</dbReference>
<dbReference type="GO" id="GO:0007169">
    <property type="term" value="P:cell surface receptor protein tyrosine kinase signaling pathway"/>
    <property type="evidence" value="ECO:0007669"/>
    <property type="project" value="TreeGrafter"/>
</dbReference>
<feature type="binding site" evidence="25">
    <location>
        <position position="946"/>
    </location>
    <ligand>
        <name>ATP</name>
        <dbReference type="ChEBI" id="CHEBI:30616"/>
    </ligand>
</feature>
<dbReference type="FunFam" id="1.10.510.10:FF:001227">
    <property type="entry name" value="Tyrosine-protein kinase receptor"/>
    <property type="match status" value="1"/>
</dbReference>
<evidence type="ECO:0000256" key="18">
    <source>
        <dbReference type="ARBA" id="ARBA00023170"/>
    </source>
</evidence>
<keyword evidence="20" id="KW-0807">Transducer</keyword>
<dbReference type="SUPFAM" id="SSF56112">
    <property type="entry name" value="Protein kinase-like (PK-like)"/>
    <property type="match status" value="1"/>
</dbReference>
<keyword evidence="14" id="KW-0297">G-protein coupled receptor</keyword>
<dbReference type="PANTHER" id="PTHR24416">
    <property type="entry name" value="TYROSINE-PROTEIN KINASE RECEPTOR"/>
    <property type="match status" value="1"/>
</dbReference>
<keyword evidence="9" id="KW-0677">Repeat</keyword>
<dbReference type="GO" id="GO:0004930">
    <property type="term" value="F:G protein-coupled receptor activity"/>
    <property type="evidence" value="ECO:0007669"/>
    <property type="project" value="UniProtKB-KW"/>
</dbReference>
<reference evidence="30" key="1">
    <citation type="submission" date="2023-01" db="EMBL/GenBank/DDBJ databases">
        <title>Key to firefly adult light organ development and bioluminescence: homeobox transcription factors regulate luciferase expression and transportation to peroxisome.</title>
        <authorList>
            <person name="Fu X."/>
        </authorList>
    </citation>
    <scope>NUCLEOTIDE SEQUENCE [LARGE SCALE GENOMIC DNA]</scope>
</reference>
<gene>
    <name evidence="29" type="ORF">RN001_008178</name>
</gene>
<dbReference type="Pfam" id="PF07714">
    <property type="entry name" value="PK_Tyr_Ser-Thr"/>
    <property type="match status" value="1"/>
</dbReference>
<dbReference type="InterPro" id="IPR001245">
    <property type="entry name" value="Ser-Thr/Tyr_kinase_cat_dom"/>
</dbReference>
<evidence type="ECO:0000256" key="20">
    <source>
        <dbReference type="ARBA" id="ARBA00023224"/>
    </source>
</evidence>
<dbReference type="SMART" id="SM00219">
    <property type="entry name" value="TyrKc"/>
    <property type="match status" value="1"/>
</dbReference>
<keyword evidence="7 26" id="KW-0812">Transmembrane</keyword>
<evidence type="ECO:0000256" key="9">
    <source>
        <dbReference type="ARBA" id="ARBA00022737"/>
    </source>
</evidence>
<dbReference type="InterPro" id="IPR020635">
    <property type="entry name" value="Tyr_kinase_cat_dom"/>
</dbReference>
<evidence type="ECO:0000256" key="11">
    <source>
        <dbReference type="ARBA" id="ARBA00022777"/>
    </source>
</evidence>
<keyword evidence="13 26" id="KW-1133">Transmembrane helix</keyword>
<dbReference type="PROSITE" id="PS00109">
    <property type="entry name" value="PROTEIN_KINASE_TYR"/>
    <property type="match status" value="1"/>
</dbReference>
<organism evidence="29 30">
    <name type="scientific">Aquatica leii</name>
    <dbReference type="NCBI Taxonomy" id="1421715"/>
    <lineage>
        <taxon>Eukaryota</taxon>
        <taxon>Metazoa</taxon>
        <taxon>Ecdysozoa</taxon>
        <taxon>Arthropoda</taxon>
        <taxon>Hexapoda</taxon>
        <taxon>Insecta</taxon>
        <taxon>Pterygota</taxon>
        <taxon>Neoptera</taxon>
        <taxon>Endopterygota</taxon>
        <taxon>Coleoptera</taxon>
        <taxon>Polyphaga</taxon>
        <taxon>Elateriformia</taxon>
        <taxon>Elateroidea</taxon>
        <taxon>Lampyridae</taxon>
        <taxon>Luciolinae</taxon>
        <taxon>Aquatica</taxon>
    </lineage>
</organism>
<dbReference type="PRINTS" id="PR01177">
    <property type="entry name" value="GABAB1RECPTR"/>
</dbReference>
<evidence type="ECO:0000256" key="5">
    <source>
        <dbReference type="ARBA" id="ARBA00022553"/>
    </source>
</evidence>
<evidence type="ECO:0000313" key="30">
    <source>
        <dbReference type="Proteomes" id="UP001353858"/>
    </source>
</evidence>
<evidence type="ECO:0000256" key="16">
    <source>
        <dbReference type="ARBA" id="ARBA00023137"/>
    </source>
</evidence>
<dbReference type="InterPro" id="IPR011009">
    <property type="entry name" value="Kinase-like_dom_sf"/>
</dbReference>
<dbReference type="Pfam" id="PF01094">
    <property type="entry name" value="ANF_receptor"/>
    <property type="match status" value="1"/>
</dbReference>
<dbReference type="InterPro" id="IPR050122">
    <property type="entry name" value="RTK"/>
</dbReference>
<keyword evidence="16" id="KW-0829">Tyrosine-protein kinase</keyword>
<evidence type="ECO:0000256" key="1">
    <source>
        <dbReference type="ARBA" id="ARBA00004167"/>
    </source>
</evidence>
<feature type="domain" description="Protein kinase" evidence="28">
    <location>
        <begin position="914"/>
        <end position="1187"/>
    </location>
</feature>
<evidence type="ECO:0000256" key="7">
    <source>
        <dbReference type="ARBA" id="ARBA00022692"/>
    </source>
</evidence>
<dbReference type="CDD" id="cd00192">
    <property type="entry name" value="PTKc"/>
    <property type="match status" value="1"/>
</dbReference>
<evidence type="ECO:0000256" key="3">
    <source>
        <dbReference type="ARBA" id="ARBA00011902"/>
    </source>
</evidence>
<dbReference type="InterPro" id="IPR008266">
    <property type="entry name" value="Tyr_kinase_AS"/>
</dbReference>
<evidence type="ECO:0000259" key="28">
    <source>
        <dbReference type="PROSITE" id="PS50011"/>
    </source>
</evidence>
<dbReference type="FunFam" id="3.40.50.2300:FF:000063">
    <property type="entry name" value="Gamma-aminobutyric acid type B receptor subunit"/>
    <property type="match status" value="1"/>
</dbReference>
<dbReference type="SUPFAM" id="SSF53822">
    <property type="entry name" value="Periplasmic binding protein-like I"/>
    <property type="match status" value="1"/>
</dbReference>
<evidence type="ECO:0000256" key="14">
    <source>
        <dbReference type="ARBA" id="ARBA00023040"/>
    </source>
</evidence>
<keyword evidence="10 25" id="KW-0547">Nucleotide-binding</keyword>
<keyword evidence="4" id="KW-1003">Cell membrane</keyword>
<dbReference type="EC" id="2.7.10.1" evidence="3"/>
<keyword evidence="18" id="KW-0675">Receptor</keyword>